<evidence type="ECO:0000256" key="1">
    <source>
        <dbReference type="SAM" id="Phobius"/>
    </source>
</evidence>
<keyword evidence="1" id="KW-1133">Transmembrane helix</keyword>
<protein>
    <submittedName>
        <fullName evidence="2">Uncharacterized protein</fullName>
    </submittedName>
</protein>
<proteinExistence type="predicted"/>
<dbReference type="EMBL" id="JBBNAE010000002">
    <property type="protein sequence ID" value="KAK9145321.1"/>
    <property type="molecule type" value="Genomic_DNA"/>
</dbReference>
<feature type="transmembrane region" description="Helical" evidence="1">
    <location>
        <begin position="27"/>
        <end position="51"/>
    </location>
</feature>
<accession>A0AAP0K3K1</accession>
<dbReference type="Proteomes" id="UP001417504">
    <property type="component" value="Unassembled WGS sequence"/>
</dbReference>
<organism evidence="2 3">
    <name type="scientific">Stephania japonica</name>
    <dbReference type="NCBI Taxonomy" id="461633"/>
    <lineage>
        <taxon>Eukaryota</taxon>
        <taxon>Viridiplantae</taxon>
        <taxon>Streptophyta</taxon>
        <taxon>Embryophyta</taxon>
        <taxon>Tracheophyta</taxon>
        <taxon>Spermatophyta</taxon>
        <taxon>Magnoliopsida</taxon>
        <taxon>Ranunculales</taxon>
        <taxon>Menispermaceae</taxon>
        <taxon>Menispermoideae</taxon>
        <taxon>Cissampelideae</taxon>
        <taxon>Stephania</taxon>
    </lineage>
</organism>
<keyword evidence="1" id="KW-0472">Membrane</keyword>
<sequence length="84" mass="9542">MASPLASQSCLSTPPQIPQPFPPFLNILNLLLFLSNSILLILLRLVPCILLRHGLFLSRKPQYRDRRRHHVNVMRILGGFVTGD</sequence>
<keyword evidence="1" id="KW-0812">Transmembrane</keyword>
<gene>
    <name evidence="2" type="ORF">Sjap_005224</name>
</gene>
<reference evidence="2 3" key="1">
    <citation type="submission" date="2024-01" db="EMBL/GenBank/DDBJ databases">
        <title>Genome assemblies of Stephania.</title>
        <authorList>
            <person name="Yang L."/>
        </authorList>
    </citation>
    <scope>NUCLEOTIDE SEQUENCE [LARGE SCALE GENOMIC DNA]</scope>
    <source>
        <strain evidence="2">QJT</strain>
        <tissue evidence="2">Leaf</tissue>
    </source>
</reference>
<evidence type="ECO:0000313" key="3">
    <source>
        <dbReference type="Proteomes" id="UP001417504"/>
    </source>
</evidence>
<evidence type="ECO:0000313" key="2">
    <source>
        <dbReference type="EMBL" id="KAK9145321.1"/>
    </source>
</evidence>
<keyword evidence="3" id="KW-1185">Reference proteome</keyword>
<name>A0AAP0K3K1_9MAGN</name>
<comment type="caution">
    <text evidence="2">The sequence shown here is derived from an EMBL/GenBank/DDBJ whole genome shotgun (WGS) entry which is preliminary data.</text>
</comment>
<dbReference type="AlphaFoldDB" id="A0AAP0K3K1"/>